<reference evidence="3" key="1">
    <citation type="journal article" date="2023" name="Front. Microbiol.">
        <title>Phylogeography and host specificity of Pasteurellaceae pathogenic to sea-farmed fish in the north-east Atlantic.</title>
        <authorList>
            <person name="Gulla S."/>
            <person name="Colquhoun D.J."/>
            <person name="Olsen A.B."/>
            <person name="Spilsberg B."/>
            <person name="Lagesen K."/>
            <person name="Aakesson C.P."/>
            <person name="Strom S."/>
            <person name="Manji F."/>
            <person name="Birkbeck T.H."/>
            <person name="Nilsen H.K."/>
        </authorList>
    </citation>
    <scope>NUCLEOTIDE SEQUENCE</scope>
    <source>
        <strain evidence="3">VIB1234</strain>
    </source>
</reference>
<dbReference type="PANTHER" id="PTHR43031:SF18">
    <property type="entry name" value="RHODANESE-RELATED SULFURTRANSFERASES"/>
    <property type="match status" value="1"/>
</dbReference>
<organism evidence="3 4">
    <name type="scientific">Pasteurella atlantica</name>
    <dbReference type="NCBI Taxonomy" id="2827233"/>
    <lineage>
        <taxon>Bacteria</taxon>
        <taxon>Pseudomonadati</taxon>
        <taxon>Pseudomonadota</taxon>
        <taxon>Gammaproteobacteria</taxon>
        <taxon>Pasteurellales</taxon>
        <taxon>Pasteurellaceae</taxon>
        <taxon>Pasteurella</taxon>
    </lineage>
</organism>
<evidence type="ECO:0000313" key="4">
    <source>
        <dbReference type="Proteomes" id="UP001230466"/>
    </source>
</evidence>
<dbReference type="InterPro" id="IPR001763">
    <property type="entry name" value="Rhodanese-like_dom"/>
</dbReference>
<evidence type="ECO:0000259" key="2">
    <source>
        <dbReference type="PROSITE" id="PS50206"/>
    </source>
</evidence>
<dbReference type="PROSITE" id="PS50206">
    <property type="entry name" value="RHODANESE_3"/>
    <property type="match status" value="1"/>
</dbReference>
<dbReference type="Pfam" id="PF00581">
    <property type="entry name" value="Rhodanese"/>
    <property type="match status" value="1"/>
</dbReference>
<comment type="caution">
    <text evidence="3">The sequence shown here is derived from an EMBL/GenBank/DDBJ whole genome shotgun (WGS) entry which is preliminary data.</text>
</comment>
<feature type="domain" description="Rhodanese" evidence="2">
    <location>
        <begin position="55"/>
        <end position="146"/>
    </location>
</feature>
<dbReference type="InterPro" id="IPR050229">
    <property type="entry name" value="GlpE_sulfurtransferase"/>
</dbReference>
<dbReference type="Gene3D" id="3.40.250.10">
    <property type="entry name" value="Rhodanese-like domain"/>
    <property type="match status" value="1"/>
</dbReference>
<dbReference type="RefSeq" id="WP_211597051.1">
    <property type="nucleotide sequence ID" value="NZ_JAGRQI010000002.1"/>
</dbReference>
<dbReference type="Proteomes" id="UP001230466">
    <property type="component" value="Unassembled WGS sequence"/>
</dbReference>
<protein>
    <submittedName>
        <fullName evidence="3">Rhodanese-like domain-containing protein</fullName>
    </submittedName>
</protein>
<sequence>MDPTLIQEIQQFASNHTIMVIAWFALLVALIINFYQGLTSKFKIINNAQLTHLINKEEGVVLDLRSDDEFKAGHIIESIHILPSDIKGKNTQRIEKYKARPVILVCATGVTASTSAAILTKQGFEKVYVLKEGISAWSAEKLPLIKKHK</sequence>
<gene>
    <name evidence="3" type="ORF">QJU78_01480</name>
</gene>
<dbReference type="InterPro" id="IPR036873">
    <property type="entry name" value="Rhodanese-like_dom_sf"/>
</dbReference>
<proteinExistence type="predicted"/>
<dbReference type="AlphaFoldDB" id="A0AAW8CME9"/>
<accession>A0AAW8CME9</accession>
<evidence type="ECO:0000256" key="1">
    <source>
        <dbReference type="SAM" id="Phobius"/>
    </source>
</evidence>
<keyword evidence="1" id="KW-0812">Transmembrane</keyword>
<name>A0AAW8CME9_9PAST</name>
<evidence type="ECO:0000313" key="3">
    <source>
        <dbReference type="EMBL" id="MDP8186456.1"/>
    </source>
</evidence>
<dbReference type="EMBL" id="JASAYJ010000002">
    <property type="protein sequence ID" value="MDP8186456.1"/>
    <property type="molecule type" value="Genomic_DNA"/>
</dbReference>
<keyword evidence="1" id="KW-0472">Membrane</keyword>
<dbReference type="CDD" id="cd00158">
    <property type="entry name" value="RHOD"/>
    <property type="match status" value="1"/>
</dbReference>
<feature type="transmembrane region" description="Helical" evidence="1">
    <location>
        <begin position="12"/>
        <end position="35"/>
    </location>
</feature>
<keyword evidence="1" id="KW-1133">Transmembrane helix</keyword>
<dbReference type="PANTHER" id="PTHR43031">
    <property type="entry name" value="FAD-DEPENDENT OXIDOREDUCTASE"/>
    <property type="match status" value="1"/>
</dbReference>
<dbReference type="SUPFAM" id="SSF52821">
    <property type="entry name" value="Rhodanese/Cell cycle control phosphatase"/>
    <property type="match status" value="1"/>
</dbReference>
<dbReference type="SMART" id="SM00450">
    <property type="entry name" value="RHOD"/>
    <property type="match status" value="1"/>
</dbReference>